<evidence type="ECO:0000313" key="1">
    <source>
        <dbReference type="EMBL" id="KAK8517613.1"/>
    </source>
</evidence>
<evidence type="ECO:0000313" key="2">
    <source>
        <dbReference type="Proteomes" id="UP001472677"/>
    </source>
</evidence>
<keyword evidence="2" id="KW-1185">Reference proteome</keyword>
<name>A0ABR2CFN2_9ROSI</name>
<reference evidence="1 2" key="1">
    <citation type="journal article" date="2024" name="G3 (Bethesda)">
        <title>Genome assembly of Hibiscus sabdariffa L. provides insights into metabolisms of medicinal natural products.</title>
        <authorList>
            <person name="Kim T."/>
        </authorList>
    </citation>
    <scope>NUCLEOTIDE SEQUENCE [LARGE SCALE GENOMIC DNA]</scope>
    <source>
        <strain evidence="1">TK-2024</strain>
        <tissue evidence="1">Old leaves</tissue>
    </source>
</reference>
<protein>
    <recommendedName>
        <fullName evidence="3">Reverse transcriptase</fullName>
    </recommendedName>
</protein>
<accession>A0ABR2CFN2</accession>
<gene>
    <name evidence="1" type="ORF">V6N12_016458</name>
</gene>
<dbReference type="Proteomes" id="UP001472677">
    <property type="component" value="Unassembled WGS sequence"/>
</dbReference>
<dbReference type="EMBL" id="JBBPBM010000055">
    <property type="protein sequence ID" value="KAK8517613.1"/>
    <property type="molecule type" value="Genomic_DNA"/>
</dbReference>
<evidence type="ECO:0008006" key="3">
    <source>
        <dbReference type="Google" id="ProtNLM"/>
    </source>
</evidence>
<comment type="caution">
    <text evidence="1">The sequence shown here is derived from an EMBL/GenBank/DDBJ whole genome shotgun (WGS) entry which is preliminary data.</text>
</comment>
<proteinExistence type="predicted"/>
<organism evidence="1 2">
    <name type="scientific">Hibiscus sabdariffa</name>
    <name type="common">roselle</name>
    <dbReference type="NCBI Taxonomy" id="183260"/>
    <lineage>
        <taxon>Eukaryota</taxon>
        <taxon>Viridiplantae</taxon>
        <taxon>Streptophyta</taxon>
        <taxon>Embryophyta</taxon>
        <taxon>Tracheophyta</taxon>
        <taxon>Spermatophyta</taxon>
        <taxon>Magnoliopsida</taxon>
        <taxon>eudicotyledons</taxon>
        <taxon>Gunneridae</taxon>
        <taxon>Pentapetalae</taxon>
        <taxon>rosids</taxon>
        <taxon>malvids</taxon>
        <taxon>Malvales</taxon>
        <taxon>Malvaceae</taxon>
        <taxon>Malvoideae</taxon>
        <taxon>Hibiscus</taxon>
    </lineage>
</organism>
<sequence>MAPMKASGLDGYPALFYKKYWSIVGEEVSNYCILILKGGADIDSKGDKIVVNALDTSYTKVSDLIDSVHNTWRDEVILSLFTEEQTMKVMCMPLPRAPQQDVFIWRYDSSGIYSVKSDYNLLACEFAVHARDRFI</sequence>